<evidence type="ECO:0000313" key="3">
    <source>
        <dbReference type="Proteomes" id="UP000799441"/>
    </source>
</evidence>
<sequence>MSFIKSRLRSAERSDLRFNGRKGGERLPSLSPSVRSARCSRQWIDNGGIPETPLAKRMRWISDTDEILKYQASDYVVAHSVVDNDDDDDYGGVPLSMPTSPVSSWSTSPMRPPPQAVAKPESNADDGDNESEAGSDDGEDWDDDEAEALEDAASEAEDEELDGEDEEVSGQAPKRLSPITRVVNALHAADTERQLSSLAQRRDIRRFEERMRRVIRSRKESAFRESTNQADKTREELIYTQGVKNYFGTRDEDALFDIVCEMIPERTRAILGQAFPDIRALSMIAAPPVDDLRQWGVYLNFVQQGNGTFLYVGSSADSIGIFRRLNRYLCVVAKSKRGGYDLEDLPSSIQDSRHLRMLVQSDTTAVLRVLGTMPKDRAGAQSHVRIVEGLMIDFAQTLTRSPGSAWQTSDDWAAHTATATALRSSKGYEGLNTASPFKQGLGRGRGEAVVPRLLKKQDWQCHGCNMVVPESHRHHATFDWKGEVPFEFTFGRMFDELRADIPGEVICLPCRLRYMSIVKRIAAGQATSFKSVQEARECVLEARANGESTKQIGNLMRGKRIQESKNIQADSICRYCNDLIGQYSCVPWPSELDHLMPPDVDTKGWLIHSKMPGGLKDTPNCKLGLLLRKSTLTCYQDIQAWACVMKWKIIGDTRFFGPNVSEPRLLQFGHDLLGKNWTAALALKSEQTAGFRARKGREFDRILNAYIARWGA</sequence>
<feature type="region of interest" description="Disordered" evidence="1">
    <location>
        <begin position="87"/>
        <end position="176"/>
    </location>
</feature>
<protein>
    <submittedName>
        <fullName evidence="2">Uncharacterized protein</fullName>
    </submittedName>
</protein>
<gene>
    <name evidence="2" type="ORF">K431DRAFT_325020</name>
</gene>
<organism evidence="2 3">
    <name type="scientific">Polychaeton citri CBS 116435</name>
    <dbReference type="NCBI Taxonomy" id="1314669"/>
    <lineage>
        <taxon>Eukaryota</taxon>
        <taxon>Fungi</taxon>
        <taxon>Dikarya</taxon>
        <taxon>Ascomycota</taxon>
        <taxon>Pezizomycotina</taxon>
        <taxon>Dothideomycetes</taxon>
        <taxon>Dothideomycetidae</taxon>
        <taxon>Capnodiales</taxon>
        <taxon>Capnodiaceae</taxon>
        <taxon>Polychaeton</taxon>
    </lineage>
</organism>
<comment type="caution">
    <text evidence="2">The sequence shown here is derived from an EMBL/GenBank/DDBJ whole genome shotgun (WGS) entry which is preliminary data.</text>
</comment>
<name>A0A9P4Q1S8_9PEZI</name>
<feature type="region of interest" description="Disordered" evidence="1">
    <location>
        <begin position="1"/>
        <end position="32"/>
    </location>
</feature>
<dbReference type="AlphaFoldDB" id="A0A9P4Q1S8"/>
<feature type="compositionally biased region" description="Low complexity" evidence="1">
    <location>
        <begin position="96"/>
        <end position="109"/>
    </location>
</feature>
<keyword evidence="3" id="KW-1185">Reference proteome</keyword>
<proteinExistence type="predicted"/>
<evidence type="ECO:0000256" key="1">
    <source>
        <dbReference type="SAM" id="MobiDB-lite"/>
    </source>
</evidence>
<reference evidence="2" key="1">
    <citation type="journal article" date="2020" name="Stud. Mycol.">
        <title>101 Dothideomycetes genomes: a test case for predicting lifestyles and emergence of pathogens.</title>
        <authorList>
            <person name="Haridas S."/>
            <person name="Albert R."/>
            <person name="Binder M."/>
            <person name="Bloem J."/>
            <person name="Labutti K."/>
            <person name="Salamov A."/>
            <person name="Andreopoulos B."/>
            <person name="Baker S."/>
            <person name="Barry K."/>
            <person name="Bills G."/>
            <person name="Bluhm B."/>
            <person name="Cannon C."/>
            <person name="Castanera R."/>
            <person name="Culley D."/>
            <person name="Daum C."/>
            <person name="Ezra D."/>
            <person name="Gonzalez J."/>
            <person name="Henrissat B."/>
            <person name="Kuo A."/>
            <person name="Liang C."/>
            <person name="Lipzen A."/>
            <person name="Lutzoni F."/>
            <person name="Magnuson J."/>
            <person name="Mondo S."/>
            <person name="Nolan M."/>
            <person name="Ohm R."/>
            <person name="Pangilinan J."/>
            <person name="Park H.-J."/>
            <person name="Ramirez L."/>
            <person name="Alfaro M."/>
            <person name="Sun H."/>
            <person name="Tritt A."/>
            <person name="Yoshinaga Y."/>
            <person name="Zwiers L.-H."/>
            <person name="Turgeon B."/>
            <person name="Goodwin S."/>
            <person name="Spatafora J."/>
            <person name="Crous P."/>
            <person name="Grigoriev I."/>
        </authorList>
    </citation>
    <scope>NUCLEOTIDE SEQUENCE</scope>
    <source>
        <strain evidence="2">CBS 116435</strain>
    </source>
</reference>
<dbReference type="Proteomes" id="UP000799441">
    <property type="component" value="Unassembled WGS sequence"/>
</dbReference>
<feature type="compositionally biased region" description="Basic and acidic residues" evidence="1">
    <location>
        <begin position="9"/>
        <end position="25"/>
    </location>
</feature>
<dbReference type="EMBL" id="MU003871">
    <property type="protein sequence ID" value="KAF2716524.1"/>
    <property type="molecule type" value="Genomic_DNA"/>
</dbReference>
<evidence type="ECO:0000313" key="2">
    <source>
        <dbReference type="EMBL" id="KAF2716524.1"/>
    </source>
</evidence>
<accession>A0A9P4Q1S8</accession>
<feature type="compositionally biased region" description="Acidic residues" evidence="1">
    <location>
        <begin position="123"/>
        <end position="168"/>
    </location>
</feature>